<dbReference type="RefSeq" id="WP_005489140.1">
    <property type="nucleotide sequence ID" value="NZ_CAUI01000019.1"/>
</dbReference>
<accession>M5E0W1</accession>
<keyword evidence="6" id="KW-1185">Reference proteome</keyword>
<dbReference type="GO" id="GO:0003700">
    <property type="term" value="F:DNA-binding transcription factor activity"/>
    <property type="evidence" value="ECO:0007669"/>
    <property type="project" value="InterPro"/>
</dbReference>
<keyword evidence="3" id="KW-0804">Transcription</keyword>
<dbReference type="InterPro" id="IPR036390">
    <property type="entry name" value="WH_DNA-bd_sf"/>
</dbReference>
<dbReference type="OrthoDB" id="9781630at2"/>
<evidence type="ECO:0000256" key="1">
    <source>
        <dbReference type="ARBA" id="ARBA00023015"/>
    </source>
</evidence>
<proteinExistence type="predicted"/>
<keyword evidence="2" id="KW-0238">DNA-binding</keyword>
<dbReference type="SUPFAM" id="SSF48008">
    <property type="entry name" value="GntR ligand-binding domain-like"/>
    <property type="match status" value="1"/>
</dbReference>
<evidence type="ECO:0000259" key="4">
    <source>
        <dbReference type="PROSITE" id="PS50949"/>
    </source>
</evidence>
<dbReference type="STRING" id="1293054.HSACCH_01636"/>
<dbReference type="Gene3D" id="1.20.120.530">
    <property type="entry name" value="GntR ligand-binding domain-like"/>
    <property type="match status" value="1"/>
</dbReference>
<dbReference type="AlphaFoldDB" id="M5E0W1"/>
<dbReference type="InterPro" id="IPR036388">
    <property type="entry name" value="WH-like_DNA-bd_sf"/>
</dbReference>
<dbReference type="Proteomes" id="UP000012063">
    <property type="component" value="Unassembled WGS sequence"/>
</dbReference>
<evidence type="ECO:0000256" key="2">
    <source>
        <dbReference type="ARBA" id="ARBA00023125"/>
    </source>
</evidence>
<dbReference type="InterPro" id="IPR000524">
    <property type="entry name" value="Tscrpt_reg_HTH_GntR"/>
</dbReference>
<comment type="caution">
    <text evidence="5">The sequence shown here is derived from an EMBL/GenBank/DDBJ whole genome shotgun (WGS) entry which is preliminary data.</text>
</comment>
<feature type="domain" description="HTH gntR-type" evidence="4">
    <location>
        <begin position="11"/>
        <end position="78"/>
    </location>
</feature>
<dbReference type="InterPro" id="IPR008920">
    <property type="entry name" value="TF_FadR/GntR_C"/>
</dbReference>
<evidence type="ECO:0000313" key="6">
    <source>
        <dbReference type="Proteomes" id="UP000012063"/>
    </source>
</evidence>
<dbReference type="CDD" id="cd07377">
    <property type="entry name" value="WHTH_GntR"/>
    <property type="match status" value="1"/>
</dbReference>
<sequence>MSISTNKSDYENLNSYLYRTIKEMIWNKELEPGDKIKQEHVANELGVSRTPLIKVLERLTTEKMVEYIPRRGYYVKDVDFEEMLEIFDVRIILEVVAIKKFILQATDEEIEDLSKCFSCFDNDNWDKEKIEKYRVCDQEFHKSIIEQTNNNLIKEINEMFNIYRFSYQKGLMREPKETISEHKNIVNEMKKRNIREAQMLMMDHLEKSRENICVVYENSKNNSLN</sequence>
<dbReference type="PROSITE" id="PS50949">
    <property type="entry name" value="HTH_GNTR"/>
    <property type="match status" value="1"/>
</dbReference>
<dbReference type="Pfam" id="PF00392">
    <property type="entry name" value="GntR"/>
    <property type="match status" value="1"/>
</dbReference>
<keyword evidence="1" id="KW-0805">Transcription regulation</keyword>
<evidence type="ECO:0000256" key="3">
    <source>
        <dbReference type="ARBA" id="ARBA00023163"/>
    </source>
</evidence>
<name>M5E0W1_9FIRM</name>
<gene>
    <name evidence="5" type="ORF">HSACCH_01636</name>
</gene>
<dbReference type="EMBL" id="CAUI01000019">
    <property type="protein sequence ID" value="CCU79829.1"/>
    <property type="molecule type" value="Genomic_DNA"/>
</dbReference>
<reference evidence="6" key="1">
    <citation type="journal article" date="2013" name="Genome Announc.">
        <title>Genome Sequence of Halanaerobium saccharolyticum subsp. saccharolyticum Strain DSM 6643T, a Halophilic Hydrogen-Producing Bacterium.</title>
        <authorList>
            <person name="Kivisto A."/>
            <person name="Larjo A."/>
            <person name="Ciranna A."/>
            <person name="Santala V."/>
            <person name="Roos C."/>
            <person name="Karp M."/>
        </authorList>
    </citation>
    <scope>NUCLEOTIDE SEQUENCE [LARGE SCALE GENOMIC DNA]</scope>
    <source>
        <strain evidence="6">DSM 6643</strain>
    </source>
</reference>
<dbReference type="SMART" id="SM00345">
    <property type="entry name" value="HTH_GNTR"/>
    <property type="match status" value="1"/>
</dbReference>
<dbReference type="InterPro" id="IPR011711">
    <property type="entry name" value="GntR_C"/>
</dbReference>
<protein>
    <submittedName>
        <fullName evidence="5">Transcriptional regulator</fullName>
    </submittedName>
</protein>
<dbReference type="PANTHER" id="PTHR43537">
    <property type="entry name" value="TRANSCRIPTIONAL REGULATOR, GNTR FAMILY"/>
    <property type="match status" value="1"/>
</dbReference>
<dbReference type="SUPFAM" id="SSF46785">
    <property type="entry name" value="Winged helix' DNA-binding domain"/>
    <property type="match status" value="1"/>
</dbReference>
<dbReference type="InParanoid" id="M5E0W1"/>
<dbReference type="Gene3D" id="1.10.10.10">
    <property type="entry name" value="Winged helix-like DNA-binding domain superfamily/Winged helix DNA-binding domain"/>
    <property type="match status" value="1"/>
</dbReference>
<dbReference type="GO" id="GO:0003677">
    <property type="term" value="F:DNA binding"/>
    <property type="evidence" value="ECO:0007669"/>
    <property type="project" value="UniProtKB-KW"/>
</dbReference>
<evidence type="ECO:0000313" key="5">
    <source>
        <dbReference type="EMBL" id="CCU79829.1"/>
    </source>
</evidence>
<dbReference type="eggNOG" id="COG1802">
    <property type="taxonomic scope" value="Bacteria"/>
</dbReference>
<dbReference type="Pfam" id="PF07729">
    <property type="entry name" value="FCD"/>
    <property type="match status" value="1"/>
</dbReference>
<organism evidence="5 6">
    <name type="scientific">Halanaerobium saccharolyticum subsp. saccharolyticum DSM 6643</name>
    <dbReference type="NCBI Taxonomy" id="1293054"/>
    <lineage>
        <taxon>Bacteria</taxon>
        <taxon>Bacillati</taxon>
        <taxon>Bacillota</taxon>
        <taxon>Clostridia</taxon>
        <taxon>Halanaerobiales</taxon>
        <taxon>Halanaerobiaceae</taxon>
        <taxon>Halanaerobium</taxon>
    </lineage>
</organism>
<dbReference type="SMART" id="SM00895">
    <property type="entry name" value="FCD"/>
    <property type="match status" value="1"/>
</dbReference>
<dbReference type="PANTHER" id="PTHR43537:SF45">
    <property type="entry name" value="GNTR FAMILY REGULATORY PROTEIN"/>
    <property type="match status" value="1"/>
</dbReference>